<keyword evidence="4" id="KW-1185">Reference proteome</keyword>
<evidence type="ECO:0000259" key="2">
    <source>
        <dbReference type="Pfam" id="PF04149"/>
    </source>
</evidence>
<evidence type="ECO:0000313" key="3">
    <source>
        <dbReference type="EMBL" id="GAA1684947.1"/>
    </source>
</evidence>
<comment type="caution">
    <text evidence="3">The sequence shown here is derived from an EMBL/GenBank/DDBJ whole genome shotgun (WGS) entry which is preliminary data.</text>
</comment>
<name>A0ABP4TAN5_9ACTN</name>
<dbReference type="EMBL" id="BAAAQF010000015">
    <property type="protein sequence ID" value="GAA1684947.1"/>
    <property type="molecule type" value="Genomic_DNA"/>
</dbReference>
<accession>A0ABP4TAN5</accession>
<organism evidence="3 4">
    <name type="scientific">Glycomyces endophyticus</name>
    <dbReference type="NCBI Taxonomy" id="480996"/>
    <lineage>
        <taxon>Bacteria</taxon>
        <taxon>Bacillati</taxon>
        <taxon>Actinomycetota</taxon>
        <taxon>Actinomycetes</taxon>
        <taxon>Glycomycetales</taxon>
        <taxon>Glycomycetaceae</taxon>
        <taxon>Glycomyces</taxon>
    </lineage>
</organism>
<dbReference type="InterPro" id="IPR007278">
    <property type="entry name" value="DUF397"/>
</dbReference>
<proteinExistence type="predicted"/>
<feature type="domain" description="DUF397" evidence="2">
    <location>
        <begin position="14"/>
        <end position="69"/>
    </location>
</feature>
<feature type="region of interest" description="Disordered" evidence="1">
    <location>
        <begin position="74"/>
        <end position="102"/>
    </location>
</feature>
<evidence type="ECO:0000313" key="4">
    <source>
        <dbReference type="Proteomes" id="UP001499851"/>
    </source>
</evidence>
<dbReference type="Pfam" id="PF04149">
    <property type="entry name" value="DUF397"/>
    <property type="match status" value="1"/>
</dbReference>
<sequence>MSQTSKVLTMLSSLQWRKSSRSAGNGNCVEAAPTAGAVAVRDSKLPTEGDFPHLLLDTSTWTGLVSAIKSGELALPPHYEQGPPVGRPLSASTGRSPVRRRP</sequence>
<dbReference type="Proteomes" id="UP001499851">
    <property type="component" value="Unassembled WGS sequence"/>
</dbReference>
<evidence type="ECO:0000256" key="1">
    <source>
        <dbReference type="SAM" id="MobiDB-lite"/>
    </source>
</evidence>
<gene>
    <name evidence="3" type="ORF">GCM10009830_35390</name>
</gene>
<reference evidence="4" key="1">
    <citation type="journal article" date="2019" name="Int. J. Syst. Evol. Microbiol.">
        <title>The Global Catalogue of Microorganisms (GCM) 10K type strain sequencing project: providing services to taxonomists for standard genome sequencing and annotation.</title>
        <authorList>
            <consortium name="The Broad Institute Genomics Platform"/>
            <consortium name="The Broad Institute Genome Sequencing Center for Infectious Disease"/>
            <person name="Wu L."/>
            <person name="Ma J."/>
        </authorList>
    </citation>
    <scope>NUCLEOTIDE SEQUENCE [LARGE SCALE GENOMIC DNA]</scope>
    <source>
        <strain evidence="4">JCM 16001</strain>
    </source>
</reference>
<protein>
    <recommendedName>
        <fullName evidence="2">DUF397 domain-containing protein</fullName>
    </recommendedName>
</protein>